<accession>A0A8S5MFI7</accession>
<reference evidence="1" key="1">
    <citation type="journal article" date="2021" name="Proc. Natl. Acad. Sci. U.S.A.">
        <title>A Catalog of Tens of Thousands of Viruses from Human Metagenomes Reveals Hidden Associations with Chronic Diseases.</title>
        <authorList>
            <person name="Tisza M.J."/>
            <person name="Buck C.B."/>
        </authorList>
    </citation>
    <scope>NUCLEOTIDE SEQUENCE</scope>
    <source>
        <strain evidence="1">CtWuM9</strain>
    </source>
</reference>
<sequence length="130" mass="15171">MYTSYNNVYNSFLEHSGKKGMKWGIRNSVKRLKNRIKNPHYSKDYKQTKNLRRKSSKYLSNKQLSDLNRRMELEQNYNRLSTTPLNRGFTIARNIIAIGGTIGGLYALRNQRFVKDGVNLVNGIISKNRK</sequence>
<dbReference type="EMBL" id="BK014888">
    <property type="protein sequence ID" value="DAD80831.1"/>
    <property type="molecule type" value="Genomic_DNA"/>
</dbReference>
<organism evidence="1">
    <name type="scientific">Siphoviridae sp. ctWuM9</name>
    <dbReference type="NCBI Taxonomy" id="2826364"/>
    <lineage>
        <taxon>Viruses</taxon>
        <taxon>Duplodnaviria</taxon>
        <taxon>Heunggongvirae</taxon>
        <taxon>Uroviricota</taxon>
        <taxon>Caudoviricetes</taxon>
    </lineage>
</organism>
<proteinExistence type="predicted"/>
<evidence type="ECO:0000313" key="1">
    <source>
        <dbReference type="EMBL" id="DAD80831.1"/>
    </source>
</evidence>
<name>A0A8S5MFI7_9CAUD</name>
<protein>
    <submittedName>
        <fullName evidence="1">Uncharacterized protein</fullName>
    </submittedName>
</protein>